<proteinExistence type="predicted"/>
<dbReference type="InterPro" id="IPR001487">
    <property type="entry name" value="Bromodomain"/>
</dbReference>
<keyword evidence="3" id="KW-0156">Chromatin regulator</keyword>
<dbReference type="Pfam" id="PF00439">
    <property type="entry name" value="Bromodomain"/>
    <property type="match status" value="2"/>
</dbReference>
<protein>
    <submittedName>
        <fullName evidence="11">Similar to Protein polybromo-1 acc. no. Q90941</fullName>
    </submittedName>
</protein>
<evidence type="ECO:0000259" key="10">
    <source>
        <dbReference type="PROSITE" id="PS50014"/>
    </source>
</evidence>
<evidence type="ECO:0000256" key="7">
    <source>
        <dbReference type="ARBA" id="ARBA00023242"/>
    </source>
</evidence>
<name>U4LE57_PYROM</name>
<dbReference type="OMA" id="GVERWEM"/>
<evidence type="ECO:0000313" key="12">
    <source>
        <dbReference type="Proteomes" id="UP000018144"/>
    </source>
</evidence>
<evidence type="ECO:0000256" key="8">
    <source>
        <dbReference type="PROSITE-ProRule" id="PRU00035"/>
    </source>
</evidence>
<evidence type="ECO:0000256" key="5">
    <source>
        <dbReference type="ARBA" id="ARBA00023117"/>
    </source>
</evidence>
<feature type="region of interest" description="Disordered" evidence="9">
    <location>
        <begin position="1"/>
        <end position="29"/>
    </location>
</feature>
<keyword evidence="6" id="KW-0804">Transcription</keyword>
<dbReference type="GO" id="GO:0003682">
    <property type="term" value="F:chromatin binding"/>
    <property type="evidence" value="ECO:0007669"/>
    <property type="project" value="TreeGrafter"/>
</dbReference>
<keyword evidence="5 8" id="KW-0103">Bromodomain</keyword>
<keyword evidence="2" id="KW-0677">Repeat</keyword>
<dbReference type="InterPro" id="IPR054551">
    <property type="entry name" value="RSC4_Ig-like"/>
</dbReference>
<evidence type="ECO:0000256" key="2">
    <source>
        <dbReference type="ARBA" id="ARBA00022737"/>
    </source>
</evidence>
<evidence type="ECO:0000256" key="4">
    <source>
        <dbReference type="ARBA" id="ARBA00023015"/>
    </source>
</evidence>
<dbReference type="eggNOG" id="KOG1827">
    <property type="taxonomic scope" value="Eukaryota"/>
</dbReference>
<feature type="compositionally biased region" description="Basic and acidic residues" evidence="9">
    <location>
        <begin position="1"/>
        <end position="16"/>
    </location>
</feature>
<feature type="domain" description="Bromo" evidence="10">
    <location>
        <begin position="50"/>
        <end position="120"/>
    </location>
</feature>
<dbReference type="PROSITE" id="PS50014">
    <property type="entry name" value="BROMODOMAIN_2"/>
    <property type="match status" value="2"/>
</dbReference>
<feature type="domain" description="Bromo" evidence="10">
    <location>
        <begin position="181"/>
        <end position="251"/>
    </location>
</feature>
<evidence type="ECO:0000256" key="3">
    <source>
        <dbReference type="ARBA" id="ARBA00022853"/>
    </source>
</evidence>
<dbReference type="InterPro" id="IPR036427">
    <property type="entry name" value="Bromodomain-like_sf"/>
</dbReference>
<evidence type="ECO:0000256" key="9">
    <source>
        <dbReference type="SAM" id="MobiDB-lite"/>
    </source>
</evidence>
<accession>U4LE57</accession>
<evidence type="ECO:0000256" key="6">
    <source>
        <dbReference type="ARBA" id="ARBA00023163"/>
    </source>
</evidence>
<dbReference type="PANTHER" id="PTHR16062:SF19">
    <property type="entry name" value="PROTEIN POLYBROMO-1"/>
    <property type="match status" value="1"/>
</dbReference>
<keyword evidence="12" id="KW-1185">Reference proteome</keyword>
<evidence type="ECO:0000256" key="1">
    <source>
        <dbReference type="ARBA" id="ARBA00004123"/>
    </source>
</evidence>
<dbReference type="Gene3D" id="1.20.920.10">
    <property type="entry name" value="Bromodomain-like"/>
    <property type="match status" value="2"/>
</dbReference>
<gene>
    <name evidence="11" type="ORF">PCON_08260</name>
</gene>
<dbReference type="AlphaFoldDB" id="U4LE57"/>
<dbReference type="Pfam" id="PF22994">
    <property type="entry name" value="RSC4_Ig_like"/>
    <property type="match status" value="1"/>
</dbReference>
<dbReference type="PANTHER" id="PTHR16062">
    <property type="entry name" value="SWI/SNF-RELATED"/>
    <property type="match status" value="1"/>
</dbReference>
<dbReference type="STRING" id="1076935.U4LE57"/>
<comment type="subcellular location">
    <subcellularLocation>
        <location evidence="1">Nucleus</location>
    </subcellularLocation>
</comment>
<evidence type="ECO:0000313" key="11">
    <source>
        <dbReference type="EMBL" id="CCX30158.1"/>
    </source>
</evidence>
<dbReference type="GO" id="GO:0016586">
    <property type="term" value="C:RSC-type complex"/>
    <property type="evidence" value="ECO:0007669"/>
    <property type="project" value="InterPro"/>
</dbReference>
<feature type="compositionally biased region" description="Low complexity" evidence="9">
    <location>
        <begin position="337"/>
        <end position="362"/>
    </location>
</feature>
<dbReference type="InterPro" id="IPR037382">
    <property type="entry name" value="Rsc/polybromo"/>
</dbReference>
<dbReference type="SMART" id="SM00297">
    <property type="entry name" value="BROMO"/>
    <property type="match status" value="2"/>
</dbReference>
<dbReference type="EMBL" id="HF935427">
    <property type="protein sequence ID" value="CCX30158.1"/>
    <property type="molecule type" value="Genomic_DNA"/>
</dbReference>
<dbReference type="Proteomes" id="UP000018144">
    <property type="component" value="Unassembled WGS sequence"/>
</dbReference>
<dbReference type="GO" id="GO:0006338">
    <property type="term" value="P:chromatin remodeling"/>
    <property type="evidence" value="ECO:0007669"/>
    <property type="project" value="InterPro"/>
</dbReference>
<dbReference type="OrthoDB" id="1742084at2759"/>
<keyword evidence="4" id="KW-0805">Transcription regulation</keyword>
<keyword evidence="7" id="KW-0539">Nucleus</keyword>
<sequence>MDRRRDAQEHGEDADRARKRRKQSNEPKSSAALNAVLRDVFDAMWNYQERNRYIRLLFEELPSQDDYPDYYAKITSPISLAEIKAKIDKNLYASLNDMKKDVFLLCDNAATYNKPKSQVHSDSIRYRKLMDNYEEPTQSVDTSTNSTPARSSTRGSKSGPAAQQQAMLKIIDGMLSLEHESGGLISQAFKNLPSRKFWADYYHTIERPISLNQIRTRILNSGYENWAAFEEDVLLIRKNAEAYNAEGSDIVEDARTLEKFFLSRLHDEKSKIGDPAPSGIKLRLNVPSASAETPITPAPKIKLNIKSSSLKPPPSTNGKPSRSAKITPPAPTPAPEPVTTRTTRQRVVTPTPSATTSVPTRATRLDSIRSNGNPTPPPNNYAEPRRSETPQQPQIPRMSQPPRNASFSPMPNQLPPTSVSNQQQMGYGQQPAYASHQEPVLRGEGKDSSHALISSLTLTSSSIMSPSKFSQILLPSETKVTSQYYVHLPSEFDTLTLTPTLSQALIAKDMYIVRVVHWSTHPGNPGNPGISKMIPPSGQKGRNEPVYNVRLHLGVVNTVEVTAVTQAAPGQGRNNGGPNGVERWEMERFRVLLVVCNSK</sequence>
<feature type="region of interest" description="Disordered" evidence="9">
    <location>
        <begin position="290"/>
        <end position="436"/>
    </location>
</feature>
<feature type="compositionally biased region" description="Low complexity" evidence="9">
    <location>
        <begin position="299"/>
        <end position="310"/>
    </location>
</feature>
<dbReference type="SUPFAM" id="SSF47370">
    <property type="entry name" value="Bromodomain"/>
    <property type="match status" value="2"/>
</dbReference>
<dbReference type="GO" id="GO:0006368">
    <property type="term" value="P:transcription elongation by RNA polymerase II"/>
    <property type="evidence" value="ECO:0007669"/>
    <property type="project" value="TreeGrafter"/>
</dbReference>
<dbReference type="InterPro" id="IPR018359">
    <property type="entry name" value="Bromodomain_CS"/>
</dbReference>
<feature type="region of interest" description="Disordered" evidence="9">
    <location>
        <begin position="135"/>
        <end position="162"/>
    </location>
</feature>
<dbReference type="CDD" id="cd04369">
    <property type="entry name" value="Bromodomain"/>
    <property type="match status" value="2"/>
</dbReference>
<dbReference type="PRINTS" id="PR00503">
    <property type="entry name" value="BROMODOMAIN"/>
</dbReference>
<reference evidence="11 12" key="1">
    <citation type="journal article" date="2013" name="PLoS Genet.">
        <title>The genome and development-dependent transcriptomes of Pyronema confluens: a window into fungal evolution.</title>
        <authorList>
            <person name="Traeger S."/>
            <person name="Altegoer F."/>
            <person name="Freitag M."/>
            <person name="Gabaldon T."/>
            <person name="Kempken F."/>
            <person name="Kumar A."/>
            <person name="Marcet-Houben M."/>
            <person name="Poggeler S."/>
            <person name="Stajich J.E."/>
            <person name="Nowrousian M."/>
        </authorList>
    </citation>
    <scope>NUCLEOTIDE SEQUENCE [LARGE SCALE GENOMIC DNA]</scope>
    <source>
        <strain evidence="12">CBS 100304</strain>
        <tissue evidence="11">Vegetative mycelium</tissue>
    </source>
</reference>
<dbReference type="PROSITE" id="PS00633">
    <property type="entry name" value="BROMODOMAIN_1"/>
    <property type="match status" value="1"/>
</dbReference>
<organism evidence="11 12">
    <name type="scientific">Pyronema omphalodes (strain CBS 100304)</name>
    <name type="common">Pyronema confluens</name>
    <dbReference type="NCBI Taxonomy" id="1076935"/>
    <lineage>
        <taxon>Eukaryota</taxon>
        <taxon>Fungi</taxon>
        <taxon>Dikarya</taxon>
        <taxon>Ascomycota</taxon>
        <taxon>Pezizomycotina</taxon>
        <taxon>Pezizomycetes</taxon>
        <taxon>Pezizales</taxon>
        <taxon>Pyronemataceae</taxon>
        <taxon>Pyronema</taxon>
    </lineage>
</organism>
<feature type="compositionally biased region" description="Polar residues" evidence="9">
    <location>
        <begin position="401"/>
        <end position="427"/>
    </location>
</feature>